<evidence type="ECO:0000256" key="11">
    <source>
        <dbReference type="ARBA" id="ARBA00023286"/>
    </source>
</evidence>
<dbReference type="GO" id="GO:0045211">
    <property type="term" value="C:postsynaptic membrane"/>
    <property type="evidence" value="ECO:0007669"/>
    <property type="project" value="InterPro"/>
</dbReference>
<reference evidence="17 19" key="2">
    <citation type="journal article" date="2013" name="Nature">
        <title>Insights into bilaterian evolution from three spiralian genomes.</title>
        <authorList>
            <person name="Simakov O."/>
            <person name="Marletaz F."/>
            <person name="Cho S.J."/>
            <person name="Edsinger-Gonzales E."/>
            <person name="Havlak P."/>
            <person name="Hellsten U."/>
            <person name="Kuo D.H."/>
            <person name="Larsson T."/>
            <person name="Lv J."/>
            <person name="Arendt D."/>
            <person name="Savage R."/>
            <person name="Osoegawa K."/>
            <person name="de Jong P."/>
            <person name="Grimwood J."/>
            <person name="Chapman J.A."/>
            <person name="Shapiro H."/>
            <person name="Aerts A."/>
            <person name="Otillar R.P."/>
            <person name="Terry A.Y."/>
            <person name="Boore J.L."/>
            <person name="Grigoriev I.V."/>
            <person name="Lindberg D.R."/>
            <person name="Seaver E.C."/>
            <person name="Weisblat D.A."/>
            <person name="Putnam N.H."/>
            <person name="Rokhsar D.S."/>
        </authorList>
    </citation>
    <scope>NUCLEOTIDE SEQUENCE</scope>
    <source>
        <strain evidence="17 19">I ESC-2004</strain>
    </source>
</reference>
<keyword evidence="10" id="KW-0325">Glycoprotein</keyword>
<feature type="non-terminal residue" evidence="17">
    <location>
        <position position="1"/>
    </location>
</feature>
<evidence type="ECO:0000256" key="7">
    <source>
        <dbReference type="ARBA" id="ARBA00023136"/>
    </source>
</evidence>
<keyword evidence="2" id="KW-1003">Cell membrane</keyword>
<feature type="domain" description="Neurotransmitter-gated ion-channel transmembrane" evidence="16">
    <location>
        <begin position="225"/>
        <end position="466"/>
    </location>
</feature>
<gene>
    <name evidence="17" type="ORF">CAPTEDRAFT_52928</name>
</gene>
<dbReference type="CDD" id="cd19051">
    <property type="entry name" value="LGIC_TM_cation"/>
    <property type="match status" value="1"/>
</dbReference>
<keyword evidence="12 14" id="KW-0407">Ion channel</keyword>
<evidence type="ECO:0000313" key="17">
    <source>
        <dbReference type="EMBL" id="ELT92219.1"/>
    </source>
</evidence>
<sequence>ISAEKKLVRKLAHSYLSMGRNGRPVRSANDTVVVHFGLGLIQMDLDEKKKVLRMSMWSRYKWTDEYMRWNPSNYEGVLRVRMEAHQIWIPDIMLYNTADPNENMREVMATIDYNGTVTWVPHQIFKSSCSIDVTNFPFDKQSCHMWFGSWTFTSDEVDVELAFRKGIDLSTFQSDYKESSEWEIMDTRAEKLILPSLNETPNYAVLTFQLDMKRKLVFSSYILTLPCVFLACLTLVVFWLPPDRPDRTTLAMSIFASFLVLLLILVEAAPPTASSVPVLGVYYCFNMVIIMIAVFLSSLVVNLCRDGEERPPVPKWLKVLTINGLSRIFFMRNDLLSDEQYDAVVEQSHHYRVSVNRSRETTHSNGFKYDITPSNCFEPSTTSNGRHFDQKSRRDAWRQLDEDQSQASHILVDQLHHMWSSLTQIAQSLNSQQEAYVKDVARQWRDVALVLDRTFFLLYVILIIVSLVTLF</sequence>
<dbReference type="PRINTS" id="PR00252">
    <property type="entry name" value="NRIONCHANNEL"/>
</dbReference>
<dbReference type="InterPro" id="IPR018000">
    <property type="entry name" value="Neurotransmitter_ion_chnl_CS"/>
</dbReference>
<evidence type="ECO:0008006" key="20">
    <source>
        <dbReference type="Google" id="ProtNLM"/>
    </source>
</evidence>
<dbReference type="Proteomes" id="UP000014760">
    <property type="component" value="Unassembled WGS sequence"/>
</dbReference>
<evidence type="ECO:0000256" key="2">
    <source>
        <dbReference type="ARBA" id="ARBA00022475"/>
    </source>
</evidence>
<feature type="transmembrane region" description="Helical" evidence="14">
    <location>
        <begin position="216"/>
        <end position="238"/>
    </location>
</feature>
<dbReference type="InterPro" id="IPR036719">
    <property type="entry name" value="Neuro-gated_channel_TM_sf"/>
</dbReference>
<dbReference type="SUPFAM" id="SSF90112">
    <property type="entry name" value="Neurotransmitter-gated ion-channel transmembrane pore"/>
    <property type="match status" value="1"/>
</dbReference>
<dbReference type="PANTHER" id="PTHR18945">
    <property type="entry name" value="NEUROTRANSMITTER GATED ION CHANNEL"/>
    <property type="match status" value="1"/>
</dbReference>
<feature type="transmembrane region" description="Helical" evidence="14">
    <location>
        <begin position="450"/>
        <end position="470"/>
    </location>
</feature>
<dbReference type="Gene3D" id="1.20.58.390">
    <property type="entry name" value="Neurotransmitter-gated ion-channel transmembrane domain"/>
    <property type="match status" value="2"/>
</dbReference>
<evidence type="ECO:0000256" key="13">
    <source>
        <dbReference type="ARBA" id="ARBA00034099"/>
    </source>
</evidence>
<dbReference type="OrthoDB" id="6153337at2759"/>
<evidence type="ECO:0000256" key="10">
    <source>
        <dbReference type="ARBA" id="ARBA00023180"/>
    </source>
</evidence>
<dbReference type="InterPro" id="IPR002394">
    <property type="entry name" value="Nicotinic_acetylcholine_rcpt"/>
</dbReference>
<dbReference type="Pfam" id="PF02931">
    <property type="entry name" value="Neur_chan_LBD"/>
    <property type="match status" value="1"/>
</dbReference>
<dbReference type="InterPro" id="IPR036734">
    <property type="entry name" value="Neur_chan_lig-bd_sf"/>
</dbReference>
<keyword evidence="4 14" id="KW-1133">Transmembrane helix</keyword>
<feature type="domain" description="Neurotransmitter-gated ion-channel ligand-binding" evidence="15">
    <location>
        <begin position="5"/>
        <end position="215"/>
    </location>
</feature>
<keyword evidence="11" id="KW-1071">Ligand-gated ion channel</keyword>
<reference evidence="19" key="1">
    <citation type="submission" date="2012-12" db="EMBL/GenBank/DDBJ databases">
        <authorList>
            <person name="Hellsten U."/>
            <person name="Grimwood J."/>
            <person name="Chapman J.A."/>
            <person name="Shapiro H."/>
            <person name="Aerts A."/>
            <person name="Otillar R.P."/>
            <person name="Terry A.Y."/>
            <person name="Boore J.L."/>
            <person name="Simakov O."/>
            <person name="Marletaz F."/>
            <person name="Cho S.-J."/>
            <person name="Edsinger-Gonzales E."/>
            <person name="Havlak P."/>
            <person name="Kuo D.-H."/>
            <person name="Larsson T."/>
            <person name="Lv J."/>
            <person name="Arendt D."/>
            <person name="Savage R."/>
            <person name="Osoegawa K."/>
            <person name="de Jong P."/>
            <person name="Lindberg D.R."/>
            <person name="Seaver E.C."/>
            <person name="Weisblat D.A."/>
            <person name="Putnam N.H."/>
            <person name="Grigoriev I.V."/>
            <person name="Rokhsar D.S."/>
        </authorList>
    </citation>
    <scope>NUCLEOTIDE SEQUENCE</scope>
    <source>
        <strain evidence="19">I ESC-2004</strain>
    </source>
</reference>
<dbReference type="EMBL" id="KB310219">
    <property type="protein sequence ID" value="ELT92219.1"/>
    <property type="molecule type" value="Genomic_DNA"/>
</dbReference>
<dbReference type="InterPro" id="IPR006029">
    <property type="entry name" value="Neurotrans-gated_channel_TM"/>
</dbReference>
<keyword evidence="6 14" id="KW-0406">Ion transport</keyword>
<comment type="similarity">
    <text evidence="14">Belongs to the ligand-gated ion channel (TC 1.A.9) family.</text>
</comment>
<keyword evidence="3 14" id="KW-0812">Transmembrane</keyword>
<evidence type="ECO:0000256" key="1">
    <source>
        <dbReference type="ARBA" id="ARBA00022448"/>
    </source>
</evidence>
<dbReference type="Gene3D" id="2.70.170.10">
    <property type="entry name" value="Neurotransmitter-gated ion-channel ligand-binding domain"/>
    <property type="match status" value="1"/>
</dbReference>
<evidence type="ECO:0000256" key="9">
    <source>
        <dbReference type="ARBA" id="ARBA00023170"/>
    </source>
</evidence>
<keyword evidence="19" id="KW-1185">Reference proteome</keyword>
<reference evidence="18" key="3">
    <citation type="submission" date="2015-06" db="UniProtKB">
        <authorList>
            <consortium name="EnsemblMetazoa"/>
        </authorList>
    </citation>
    <scope>IDENTIFICATION</scope>
</reference>
<protein>
    <recommendedName>
        <fullName evidence="20">Neurotransmitter-gated ion-channel ligand-binding domain-containing protein</fullName>
    </recommendedName>
</protein>
<dbReference type="AlphaFoldDB" id="R7TER3"/>
<dbReference type="GO" id="GO:0004888">
    <property type="term" value="F:transmembrane signaling receptor activity"/>
    <property type="evidence" value="ECO:0007669"/>
    <property type="project" value="InterPro"/>
</dbReference>
<dbReference type="InterPro" id="IPR006201">
    <property type="entry name" value="Neur_channel"/>
</dbReference>
<evidence type="ECO:0000256" key="8">
    <source>
        <dbReference type="ARBA" id="ARBA00023157"/>
    </source>
</evidence>
<dbReference type="Pfam" id="PF02932">
    <property type="entry name" value="Neur_chan_memb"/>
    <property type="match status" value="1"/>
</dbReference>
<keyword evidence="8" id="KW-1015">Disulfide bond</keyword>
<feature type="transmembrane region" description="Helical" evidence="14">
    <location>
        <begin position="250"/>
        <end position="269"/>
    </location>
</feature>
<dbReference type="FunFam" id="2.70.170.10:FF:000028">
    <property type="entry name" value="AcetylCholine Receptor"/>
    <property type="match status" value="1"/>
</dbReference>
<evidence type="ECO:0000259" key="15">
    <source>
        <dbReference type="Pfam" id="PF02931"/>
    </source>
</evidence>
<dbReference type="SUPFAM" id="SSF63712">
    <property type="entry name" value="Nicotinic receptor ligand binding domain-like"/>
    <property type="match status" value="1"/>
</dbReference>
<dbReference type="InterPro" id="IPR038050">
    <property type="entry name" value="Neuro_actylchol_rec"/>
</dbReference>
<dbReference type="HOGENOM" id="CLU_018074_0_0_1"/>
<evidence type="ECO:0000256" key="14">
    <source>
        <dbReference type="RuleBase" id="RU000687"/>
    </source>
</evidence>
<dbReference type="InterPro" id="IPR006202">
    <property type="entry name" value="Neur_chan_lig-bd"/>
</dbReference>
<evidence type="ECO:0000313" key="18">
    <source>
        <dbReference type="EnsemblMetazoa" id="CapteP52928"/>
    </source>
</evidence>
<organism evidence="17">
    <name type="scientific">Capitella teleta</name>
    <name type="common">Polychaete worm</name>
    <dbReference type="NCBI Taxonomy" id="283909"/>
    <lineage>
        <taxon>Eukaryota</taxon>
        <taxon>Metazoa</taxon>
        <taxon>Spiralia</taxon>
        <taxon>Lophotrochozoa</taxon>
        <taxon>Annelida</taxon>
        <taxon>Polychaeta</taxon>
        <taxon>Sedentaria</taxon>
        <taxon>Scolecida</taxon>
        <taxon>Capitellidae</taxon>
        <taxon>Capitella</taxon>
    </lineage>
</organism>
<evidence type="ECO:0000259" key="16">
    <source>
        <dbReference type="Pfam" id="PF02932"/>
    </source>
</evidence>
<keyword evidence="5" id="KW-0770">Synapse</keyword>
<evidence type="ECO:0000256" key="3">
    <source>
        <dbReference type="ARBA" id="ARBA00022692"/>
    </source>
</evidence>
<dbReference type="STRING" id="283909.R7TER3"/>
<keyword evidence="7 14" id="KW-0472">Membrane</keyword>
<dbReference type="PRINTS" id="PR00254">
    <property type="entry name" value="NICOTINICR"/>
</dbReference>
<dbReference type="PROSITE" id="PS00236">
    <property type="entry name" value="NEUROTR_ION_CHANNEL"/>
    <property type="match status" value="1"/>
</dbReference>
<dbReference type="GO" id="GO:0022848">
    <property type="term" value="F:acetylcholine-gated monoatomic cation-selective channel activity"/>
    <property type="evidence" value="ECO:0007669"/>
    <property type="project" value="InterPro"/>
</dbReference>
<evidence type="ECO:0000256" key="12">
    <source>
        <dbReference type="ARBA" id="ARBA00023303"/>
    </source>
</evidence>
<evidence type="ECO:0000256" key="5">
    <source>
        <dbReference type="ARBA" id="ARBA00023018"/>
    </source>
</evidence>
<keyword evidence="1 14" id="KW-0813">Transport</keyword>
<feature type="transmembrane region" description="Helical" evidence="14">
    <location>
        <begin position="281"/>
        <end position="301"/>
    </location>
</feature>
<evidence type="ECO:0000313" key="19">
    <source>
        <dbReference type="Proteomes" id="UP000014760"/>
    </source>
</evidence>
<dbReference type="EMBL" id="AMQN01013432">
    <property type="status" value="NOT_ANNOTATED_CDS"/>
    <property type="molecule type" value="Genomic_DNA"/>
</dbReference>
<feature type="non-terminal residue" evidence="17">
    <location>
        <position position="471"/>
    </location>
</feature>
<comment type="subcellular location">
    <subcellularLocation>
        <location evidence="13">Synaptic cell membrane</location>
        <topology evidence="13">Multi-pass membrane protein</topology>
    </subcellularLocation>
</comment>
<name>R7TER3_CAPTE</name>
<accession>R7TER3</accession>
<dbReference type="OMA" id="REWRVIC"/>
<evidence type="ECO:0000256" key="4">
    <source>
        <dbReference type="ARBA" id="ARBA00022989"/>
    </source>
</evidence>
<proteinExistence type="inferred from homology"/>
<keyword evidence="9" id="KW-0675">Receptor</keyword>
<dbReference type="EnsemblMetazoa" id="CapteT52928">
    <property type="protein sequence ID" value="CapteP52928"/>
    <property type="gene ID" value="CapteG52928"/>
</dbReference>
<evidence type="ECO:0000256" key="6">
    <source>
        <dbReference type="ARBA" id="ARBA00023065"/>
    </source>
</evidence>